<evidence type="ECO:0000256" key="1">
    <source>
        <dbReference type="SAM" id="MobiDB-lite"/>
    </source>
</evidence>
<accession>A0A1D2JEZ1</accession>
<evidence type="ECO:0000313" key="2">
    <source>
        <dbReference type="EMBL" id="ODH29212.1"/>
    </source>
</evidence>
<dbReference type="AlphaFoldDB" id="A0A1D2JEZ1"/>
<dbReference type="VEuPathDB" id="FungiDB:PADG_08475"/>
<reference evidence="2 3" key="1">
    <citation type="submission" date="2016-06" db="EMBL/GenBank/DDBJ databases">
        <authorList>
            <person name="Kjaerup R.B."/>
            <person name="Dalgaard T.S."/>
            <person name="Juul-Madsen H.R."/>
        </authorList>
    </citation>
    <scope>NUCLEOTIDE SEQUENCE [LARGE SCALE GENOMIC DNA]</scope>
    <source>
        <strain evidence="2 3">Pb300</strain>
    </source>
</reference>
<feature type="compositionally biased region" description="Basic and acidic residues" evidence="1">
    <location>
        <begin position="19"/>
        <end position="35"/>
    </location>
</feature>
<dbReference type="InterPro" id="IPR006771">
    <property type="entry name" value="CetA-like"/>
</dbReference>
<comment type="caution">
    <text evidence="2">The sequence shown here is derived from an EMBL/GenBank/DDBJ whole genome shotgun (WGS) entry which is preliminary data.</text>
</comment>
<feature type="region of interest" description="Disordered" evidence="1">
    <location>
        <begin position="17"/>
        <end position="36"/>
    </location>
</feature>
<dbReference type="EMBL" id="LZYO01000136">
    <property type="protein sequence ID" value="ODH29212.1"/>
    <property type="molecule type" value="Genomic_DNA"/>
</dbReference>
<dbReference type="PANTHER" id="PTHR36195">
    <property type="entry name" value="DOMAIN PROTEIN, PUTATIVE (AFU_ORTHOLOGUE AFUA_5G01990)-RELATED-RELATED"/>
    <property type="match status" value="1"/>
</dbReference>
<name>A0A1D2JEZ1_PARBR</name>
<gene>
    <name evidence="2" type="ORF">ACO22_03800</name>
</gene>
<sequence length="245" mass="26636">MVSFAFNGFEADFSGVQKSRVEPPHTSKEQSKNAEDGDFGVTANVLMDGLANWLHGLRKLAHAMTRLCMLFERLQSSLKITYPKDQLSSIMRFSPLLLGALAALTPAAQAVGNAIVINKCTFPAFLNSVGSQIGPEKYLAPNGGRYSEPFRRDPQSGGIALKITRESGGLVKGAPQTIYAYNLNNNLIWYDLSNVFGNPFEPKALRLSPSDTRCPTIFWPNGVPPAGSQTRNCQPNSDVILTLCA</sequence>
<dbReference type="VEuPathDB" id="FungiDB:PABG_07400"/>
<dbReference type="Pfam" id="PF04681">
    <property type="entry name" value="Bys1"/>
    <property type="match status" value="1"/>
</dbReference>
<proteinExistence type="predicted"/>
<dbReference type="PANTHER" id="PTHR36195:SF4">
    <property type="entry name" value="DOMAIN PROTEIN, PUTATIVE (AFU_ORTHOLOGUE AFUA_5G01990)-RELATED"/>
    <property type="match status" value="1"/>
</dbReference>
<protein>
    <recommendedName>
        <fullName evidence="4">Bys1 family protein</fullName>
    </recommendedName>
</protein>
<evidence type="ECO:0008006" key="4">
    <source>
        <dbReference type="Google" id="ProtNLM"/>
    </source>
</evidence>
<organism evidence="2 3">
    <name type="scientific">Paracoccidioides brasiliensis</name>
    <dbReference type="NCBI Taxonomy" id="121759"/>
    <lineage>
        <taxon>Eukaryota</taxon>
        <taxon>Fungi</taxon>
        <taxon>Dikarya</taxon>
        <taxon>Ascomycota</taxon>
        <taxon>Pezizomycotina</taxon>
        <taxon>Eurotiomycetes</taxon>
        <taxon>Eurotiomycetidae</taxon>
        <taxon>Onygenales</taxon>
        <taxon>Ajellomycetaceae</taxon>
        <taxon>Paracoccidioides</taxon>
    </lineage>
</organism>
<dbReference type="Proteomes" id="UP000242814">
    <property type="component" value="Unassembled WGS sequence"/>
</dbReference>
<evidence type="ECO:0000313" key="3">
    <source>
        <dbReference type="Proteomes" id="UP000242814"/>
    </source>
</evidence>